<dbReference type="AlphaFoldDB" id="A0AAV7V9S9"/>
<protein>
    <submittedName>
        <fullName evidence="1">Uncharacterized protein</fullName>
    </submittedName>
</protein>
<evidence type="ECO:0000313" key="1">
    <source>
        <dbReference type="EMBL" id="KAJ1198319.1"/>
    </source>
</evidence>
<dbReference type="Proteomes" id="UP001066276">
    <property type="component" value="Chromosome 2_1"/>
</dbReference>
<gene>
    <name evidence="1" type="ORF">NDU88_002161</name>
</gene>
<sequence>MQGSGAPRLLVLWHRSPTGMMSRAPRRPVCTCGPPMMGFNVQCPAFLGPTVAPRFMPANLCQYWSFIAVLLMTSSFVLSPGLCLPAFCVPGRLADSAGREEAAPGVCAGNVRLGACSSARRHAWARCTRQEEQVLCLPAWAPSPLLCYEQALLPQRCRGVRG</sequence>
<proteinExistence type="predicted"/>
<evidence type="ECO:0000313" key="2">
    <source>
        <dbReference type="Proteomes" id="UP001066276"/>
    </source>
</evidence>
<comment type="caution">
    <text evidence="1">The sequence shown here is derived from an EMBL/GenBank/DDBJ whole genome shotgun (WGS) entry which is preliminary data.</text>
</comment>
<organism evidence="1 2">
    <name type="scientific">Pleurodeles waltl</name>
    <name type="common">Iberian ribbed newt</name>
    <dbReference type="NCBI Taxonomy" id="8319"/>
    <lineage>
        <taxon>Eukaryota</taxon>
        <taxon>Metazoa</taxon>
        <taxon>Chordata</taxon>
        <taxon>Craniata</taxon>
        <taxon>Vertebrata</taxon>
        <taxon>Euteleostomi</taxon>
        <taxon>Amphibia</taxon>
        <taxon>Batrachia</taxon>
        <taxon>Caudata</taxon>
        <taxon>Salamandroidea</taxon>
        <taxon>Salamandridae</taxon>
        <taxon>Pleurodelinae</taxon>
        <taxon>Pleurodeles</taxon>
    </lineage>
</organism>
<name>A0AAV7V9S9_PLEWA</name>
<accession>A0AAV7V9S9</accession>
<dbReference type="EMBL" id="JANPWB010000003">
    <property type="protein sequence ID" value="KAJ1198319.1"/>
    <property type="molecule type" value="Genomic_DNA"/>
</dbReference>
<keyword evidence="2" id="KW-1185">Reference proteome</keyword>
<reference evidence="1" key="1">
    <citation type="journal article" date="2022" name="bioRxiv">
        <title>Sequencing and chromosome-scale assembly of the giantPleurodeles waltlgenome.</title>
        <authorList>
            <person name="Brown T."/>
            <person name="Elewa A."/>
            <person name="Iarovenko S."/>
            <person name="Subramanian E."/>
            <person name="Araus A.J."/>
            <person name="Petzold A."/>
            <person name="Susuki M."/>
            <person name="Suzuki K.-i.T."/>
            <person name="Hayashi T."/>
            <person name="Toyoda A."/>
            <person name="Oliveira C."/>
            <person name="Osipova E."/>
            <person name="Leigh N.D."/>
            <person name="Simon A."/>
            <person name="Yun M.H."/>
        </authorList>
    </citation>
    <scope>NUCLEOTIDE SEQUENCE</scope>
    <source>
        <strain evidence="1">20211129_DDA</strain>
        <tissue evidence="1">Liver</tissue>
    </source>
</reference>